<name>A0A7I4Y987_HAECO</name>
<accession>A0A7I4Y987</accession>
<dbReference type="OrthoDB" id="5863145at2759"/>
<evidence type="ECO:0000313" key="1">
    <source>
        <dbReference type="Proteomes" id="UP000025227"/>
    </source>
</evidence>
<dbReference type="WBParaSite" id="HCON_00062510-00001">
    <property type="protein sequence ID" value="HCON_00062510-00001"/>
    <property type="gene ID" value="HCON_00062510"/>
</dbReference>
<dbReference type="Proteomes" id="UP000025227">
    <property type="component" value="Unplaced"/>
</dbReference>
<evidence type="ECO:0000313" key="2">
    <source>
        <dbReference type="WBParaSite" id="HCON_00062510-00001"/>
    </source>
</evidence>
<sequence>MDLERLYREDHTFFKVIVGDFNAKIGPRKTTEELHIGTHGMERAGKRGPKTVVNWDHFASLASLWEDPVSDNIDGEHDRLVEHLHDCARRAESLKDVKKRLSSKTLELIRHRGIARATGNHQQTSEIAKLCREAIKEDLKERRAAVMDEAAEAGKSIRKARRNFANCKTKMTSRRSPDGTVTAPRGAMEKVIYDFYPDLLDSHVYCLPAVLGKKDTSSLQFSLPKFDMPSRR</sequence>
<keyword evidence="1" id="KW-1185">Reference proteome</keyword>
<organism evidence="1 2">
    <name type="scientific">Haemonchus contortus</name>
    <name type="common">Barber pole worm</name>
    <dbReference type="NCBI Taxonomy" id="6289"/>
    <lineage>
        <taxon>Eukaryota</taxon>
        <taxon>Metazoa</taxon>
        <taxon>Ecdysozoa</taxon>
        <taxon>Nematoda</taxon>
        <taxon>Chromadorea</taxon>
        <taxon>Rhabditida</taxon>
        <taxon>Rhabditina</taxon>
        <taxon>Rhabditomorpha</taxon>
        <taxon>Strongyloidea</taxon>
        <taxon>Trichostrongylidae</taxon>
        <taxon>Haemonchus</taxon>
    </lineage>
</organism>
<proteinExistence type="predicted"/>
<protein>
    <submittedName>
        <fullName evidence="2">Endo/exonuclease/phosphatase domain-containing protein</fullName>
    </submittedName>
</protein>
<reference evidence="2" key="1">
    <citation type="submission" date="2020-12" db="UniProtKB">
        <authorList>
            <consortium name="WormBaseParasite"/>
        </authorList>
    </citation>
    <scope>IDENTIFICATION</scope>
    <source>
        <strain evidence="2">MHco3</strain>
    </source>
</reference>
<dbReference type="AlphaFoldDB" id="A0A7I4Y987"/>
<dbReference type="OMA" id="RNFANCK"/>